<dbReference type="GO" id="GO:0008206">
    <property type="term" value="P:bile acid metabolic process"/>
    <property type="evidence" value="ECO:0007669"/>
    <property type="project" value="UniProtKB-ARBA"/>
</dbReference>
<comment type="similarity">
    <text evidence="1">Belongs to the short-chain dehydrogenases/reductases (SDR) family.</text>
</comment>
<dbReference type="Gene3D" id="3.40.50.720">
    <property type="entry name" value="NAD(P)-binding Rossmann-like Domain"/>
    <property type="match status" value="1"/>
</dbReference>
<evidence type="ECO:0000256" key="2">
    <source>
        <dbReference type="ARBA" id="ARBA00023002"/>
    </source>
</evidence>
<dbReference type="OrthoDB" id="9803333at2"/>
<dbReference type="PANTHER" id="PTHR43639">
    <property type="entry name" value="OXIDOREDUCTASE, SHORT-CHAIN DEHYDROGENASE/REDUCTASE FAMILY (AFU_ORTHOLOGUE AFUA_5G02870)"/>
    <property type="match status" value="1"/>
</dbReference>
<proteinExistence type="inferred from homology"/>
<dbReference type="SUPFAM" id="SSF51735">
    <property type="entry name" value="NAD(P)-binding Rossmann-fold domains"/>
    <property type="match status" value="1"/>
</dbReference>
<evidence type="ECO:0000313" key="3">
    <source>
        <dbReference type="EMBL" id="EHI61786.1"/>
    </source>
</evidence>
<dbReference type="Proteomes" id="UP000005384">
    <property type="component" value="Unassembled WGS sequence"/>
</dbReference>
<dbReference type="InterPro" id="IPR036291">
    <property type="entry name" value="NAD(P)-bd_dom_sf"/>
</dbReference>
<dbReference type="PRINTS" id="PR00080">
    <property type="entry name" value="SDRFAMILY"/>
</dbReference>
<sequence>MERKKALVTGGSRGIGRGIVVCLARAGYDVVFSYNSKEEEAIETKQMAENAGGTCYYHQASLENPGVGQELVHTAIRELGGLDLLVNNAGITVFESILDLSWENVQRLTNLDFLNYLFMAKEAAGYMVEHKVHGSIINITSSRGQRAYPEDAVYGGIKAAINRASQSMALDLAPYKIRVNCVAPGAICIRTAEELKAENRTELLGFWEQLGPRIPMERNGTPEDIGNAVVWLADDKAGYITGEVLRVDGGLILAGMPEMIEPGQTDWGGKKRG</sequence>
<gene>
    <name evidence="3" type="ORF">HMPREF9473_00237</name>
</gene>
<comment type="caution">
    <text evidence="3">The sequence shown here is derived from an EMBL/GenBank/DDBJ whole genome shotgun (WGS) entry which is preliminary data.</text>
</comment>
<protein>
    <submittedName>
        <fullName evidence="3">Uncharacterized protein</fullName>
    </submittedName>
</protein>
<reference evidence="3 4" key="1">
    <citation type="submission" date="2011-08" db="EMBL/GenBank/DDBJ databases">
        <title>The Genome Sequence of Clostridium hathewayi WAL-18680.</title>
        <authorList>
            <consortium name="The Broad Institute Genome Sequencing Platform"/>
            <person name="Earl A."/>
            <person name="Ward D."/>
            <person name="Feldgarden M."/>
            <person name="Gevers D."/>
            <person name="Finegold S.M."/>
            <person name="Summanen P.H."/>
            <person name="Molitoris D.R."/>
            <person name="Song M."/>
            <person name="Daigneault M."/>
            <person name="Allen-Vercoe E."/>
            <person name="Young S.K."/>
            <person name="Zeng Q."/>
            <person name="Gargeya S."/>
            <person name="Fitzgerald M."/>
            <person name="Haas B."/>
            <person name="Abouelleil A."/>
            <person name="Alvarado L."/>
            <person name="Arachchi H.M."/>
            <person name="Berlin A."/>
            <person name="Brown A."/>
            <person name="Chapman S.B."/>
            <person name="Chen Z."/>
            <person name="Dunbar C."/>
            <person name="Freedman E."/>
            <person name="Gearin G."/>
            <person name="Gellesch M."/>
            <person name="Goldberg J."/>
            <person name="Griggs A."/>
            <person name="Gujja S."/>
            <person name="Heiman D."/>
            <person name="Howarth C."/>
            <person name="Larson L."/>
            <person name="Lui A."/>
            <person name="MacDonald P.J.P."/>
            <person name="Montmayeur A."/>
            <person name="Murphy C."/>
            <person name="Neiman D."/>
            <person name="Pearson M."/>
            <person name="Priest M."/>
            <person name="Roberts A."/>
            <person name="Saif S."/>
            <person name="Shea T."/>
            <person name="Shenoy N."/>
            <person name="Sisk P."/>
            <person name="Stolte C."/>
            <person name="Sykes S."/>
            <person name="Wortman J."/>
            <person name="Nusbaum C."/>
            <person name="Birren B."/>
        </authorList>
    </citation>
    <scope>NUCLEOTIDE SEQUENCE [LARGE SCALE GENOMIC DNA]</scope>
    <source>
        <strain evidence="3 4">WAL-18680</strain>
    </source>
</reference>
<dbReference type="FunFam" id="3.40.50.720:FF:000084">
    <property type="entry name" value="Short-chain dehydrogenase reductase"/>
    <property type="match status" value="1"/>
</dbReference>
<accession>G5I9P7</accession>
<dbReference type="AlphaFoldDB" id="G5I9P7"/>
<dbReference type="PRINTS" id="PR00081">
    <property type="entry name" value="GDHRDH"/>
</dbReference>
<dbReference type="Pfam" id="PF13561">
    <property type="entry name" value="adh_short_C2"/>
    <property type="match status" value="1"/>
</dbReference>
<dbReference type="GO" id="GO:0016491">
    <property type="term" value="F:oxidoreductase activity"/>
    <property type="evidence" value="ECO:0007669"/>
    <property type="project" value="UniProtKB-KW"/>
</dbReference>
<dbReference type="InterPro" id="IPR002347">
    <property type="entry name" value="SDR_fam"/>
</dbReference>
<keyword evidence="4" id="KW-1185">Reference proteome</keyword>
<dbReference type="HOGENOM" id="CLU_010194_1_3_9"/>
<dbReference type="PANTHER" id="PTHR43639:SF1">
    <property type="entry name" value="SHORT-CHAIN DEHYDROGENASE_REDUCTASE FAMILY PROTEIN"/>
    <property type="match status" value="1"/>
</dbReference>
<dbReference type="RefSeq" id="WP_006778219.1">
    <property type="nucleotide sequence ID" value="NZ_CP040506.1"/>
</dbReference>
<evidence type="ECO:0000313" key="4">
    <source>
        <dbReference type="Proteomes" id="UP000005384"/>
    </source>
</evidence>
<keyword evidence="2" id="KW-0560">Oxidoreductase</keyword>
<evidence type="ECO:0000256" key="1">
    <source>
        <dbReference type="ARBA" id="ARBA00006484"/>
    </source>
</evidence>
<dbReference type="EMBL" id="ADLN01000001">
    <property type="protein sequence ID" value="EHI61786.1"/>
    <property type="molecule type" value="Genomic_DNA"/>
</dbReference>
<dbReference type="PATRIC" id="fig|742737.3.peg.231"/>
<name>G5I9P7_9FIRM</name>
<organism evidence="3 4">
    <name type="scientific">Hungatella hathewayi WAL-18680</name>
    <dbReference type="NCBI Taxonomy" id="742737"/>
    <lineage>
        <taxon>Bacteria</taxon>
        <taxon>Bacillati</taxon>
        <taxon>Bacillota</taxon>
        <taxon>Clostridia</taxon>
        <taxon>Lachnospirales</taxon>
        <taxon>Lachnospiraceae</taxon>
        <taxon>Hungatella</taxon>
    </lineage>
</organism>